<sequence>MTLDHTDTRHTTPVLVLSRLISVISICFQARQTLPHSGNFTYARFSALPVGDSMRSSPLPSSSSSLAPTHSPPPAPPASTNPLLQLHLHYQPPPPPSSLPSSSVLSCGLAPVSSGVVLGDVTVLLESQSLKMGGCASILLLGRSRITLDPLIETHQAHPTPTNIHRHLSPVNLGPGDQERQGDAGVWVAKTRQLCRNECRLHVVISPLVVIIVVIGVCDYREHCGGVIVAVWLSYQRRQQLTGGSASL</sequence>
<evidence type="ECO:0000313" key="2">
    <source>
        <dbReference type="EMBL" id="KAK4288322.1"/>
    </source>
</evidence>
<feature type="compositionally biased region" description="Low complexity" evidence="1">
    <location>
        <begin position="80"/>
        <end position="90"/>
    </location>
</feature>
<feature type="compositionally biased region" description="Pro residues" evidence="1">
    <location>
        <begin position="70"/>
        <end position="79"/>
    </location>
</feature>
<name>A0AAE1NFW2_9EUCA</name>
<evidence type="ECO:0000256" key="1">
    <source>
        <dbReference type="SAM" id="MobiDB-lite"/>
    </source>
</evidence>
<proteinExistence type="predicted"/>
<dbReference type="Proteomes" id="UP001292094">
    <property type="component" value="Unassembled WGS sequence"/>
</dbReference>
<evidence type="ECO:0000313" key="3">
    <source>
        <dbReference type="Proteomes" id="UP001292094"/>
    </source>
</evidence>
<gene>
    <name evidence="2" type="ORF">Pmani_038640</name>
</gene>
<organism evidence="2 3">
    <name type="scientific">Petrolisthes manimaculis</name>
    <dbReference type="NCBI Taxonomy" id="1843537"/>
    <lineage>
        <taxon>Eukaryota</taxon>
        <taxon>Metazoa</taxon>
        <taxon>Ecdysozoa</taxon>
        <taxon>Arthropoda</taxon>
        <taxon>Crustacea</taxon>
        <taxon>Multicrustacea</taxon>
        <taxon>Malacostraca</taxon>
        <taxon>Eumalacostraca</taxon>
        <taxon>Eucarida</taxon>
        <taxon>Decapoda</taxon>
        <taxon>Pleocyemata</taxon>
        <taxon>Anomura</taxon>
        <taxon>Galatheoidea</taxon>
        <taxon>Porcellanidae</taxon>
        <taxon>Petrolisthes</taxon>
    </lineage>
</organism>
<comment type="caution">
    <text evidence="2">The sequence shown here is derived from an EMBL/GenBank/DDBJ whole genome shotgun (WGS) entry which is preliminary data.</text>
</comment>
<feature type="compositionally biased region" description="Low complexity" evidence="1">
    <location>
        <begin position="56"/>
        <end position="69"/>
    </location>
</feature>
<dbReference type="AlphaFoldDB" id="A0AAE1NFW2"/>
<protein>
    <submittedName>
        <fullName evidence="2">Uncharacterized protein</fullName>
    </submittedName>
</protein>
<feature type="region of interest" description="Disordered" evidence="1">
    <location>
        <begin position="54"/>
        <end position="103"/>
    </location>
</feature>
<accession>A0AAE1NFW2</accession>
<keyword evidence="3" id="KW-1185">Reference proteome</keyword>
<reference evidence="2" key="1">
    <citation type="submission" date="2023-11" db="EMBL/GenBank/DDBJ databases">
        <title>Genome assemblies of two species of porcelain crab, Petrolisthes cinctipes and Petrolisthes manimaculis (Anomura: Porcellanidae).</title>
        <authorList>
            <person name="Angst P."/>
        </authorList>
    </citation>
    <scope>NUCLEOTIDE SEQUENCE</scope>
    <source>
        <strain evidence="2">PB745_02</strain>
        <tissue evidence="2">Gill</tissue>
    </source>
</reference>
<dbReference type="EMBL" id="JAWZYT010006354">
    <property type="protein sequence ID" value="KAK4288322.1"/>
    <property type="molecule type" value="Genomic_DNA"/>
</dbReference>